<dbReference type="AlphaFoldDB" id="A0A160TS90"/>
<dbReference type="PANTHER" id="PTHR11108">
    <property type="entry name" value="FERROCHELATASE"/>
    <property type="match status" value="1"/>
</dbReference>
<gene>
    <name evidence="8" type="ORF">MGWOODY_XGa1385</name>
</gene>
<dbReference type="HAMAP" id="MF_00323">
    <property type="entry name" value="Ferrochelatase"/>
    <property type="match status" value="1"/>
</dbReference>
<reference evidence="8" key="1">
    <citation type="submission" date="2015-10" db="EMBL/GenBank/DDBJ databases">
        <authorList>
            <person name="Gilbert D.G."/>
        </authorList>
    </citation>
    <scope>NUCLEOTIDE SEQUENCE</scope>
</reference>
<keyword evidence="4" id="KW-0408">Iron</keyword>
<keyword evidence="7" id="KW-0627">Porphyrin biosynthesis</keyword>
<sequence>MRYQTGIDSDRNRSIGIILANLGTPDAPDSPAVRKFLAQFLHDHRVVELHRMIWCPILHGIILRFRPKRSATAYQKIWSPEGSPLLTIARRQTDLISDYLQQKIERPLYFELGMRYGNPSIVSALHNLAERGTEQILILPLYPQYSSSTTASIYDAVANVVKSWRNLPALHIVRDYHLNEGYLNALAASISEHWTKQGRAEQLLISFHGTPERYRQAGDPYAEQCFATATALAEKLKLSQDDWQVAFQSRFGRAVWLQPYTDKILVQLANQGVRSVDVICPGFSADCLETLEEIEIQNREIFLRSGGEQFHYIPCLNDRQDHVLALGSIVEQALAGFAP</sequence>
<dbReference type="GO" id="GO:0004325">
    <property type="term" value="F:ferrochelatase activity"/>
    <property type="evidence" value="ECO:0007669"/>
    <property type="project" value="InterPro"/>
</dbReference>
<name>A0A160TS90_9ZZZZ</name>
<protein>
    <submittedName>
        <fullName evidence="8">Ferrochelatase, protoheme ferro-lyase</fullName>
        <ecNumber evidence="8">4.99.1.1</ecNumber>
    </submittedName>
</protein>
<dbReference type="InterPro" id="IPR033659">
    <property type="entry name" value="Ferrochelatase_N"/>
</dbReference>
<evidence type="ECO:0000313" key="8">
    <source>
        <dbReference type="EMBL" id="CUS53347.1"/>
    </source>
</evidence>
<dbReference type="NCBIfam" id="TIGR00109">
    <property type="entry name" value="hemH"/>
    <property type="match status" value="1"/>
</dbReference>
<dbReference type="Pfam" id="PF00762">
    <property type="entry name" value="Ferrochelatase"/>
    <property type="match status" value="1"/>
</dbReference>
<keyword evidence="3" id="KW-0479">Metal-binding</keyword>
<dbReference type="FunFam" id="3.40.50.1400:FF:000002">
    <property type="entry name" value="Ferrochelatase"/>
    <property type="match status" value="1"/>
</dbReference>
<evidence type="ECO:0000256" key="6">
    <source>
        <dbReference type="ARBA" id="ARBA00023239"/>
    </source>
</evidence>
<dbReference type="SUPFAM" id="SSF53800">
    <property type="entry name" value="Chelatase"/>
    <property type="match status" value="1"/>
</dbReference>
<dbReference type="InterPro" id="IPR033644">
    <property type="entry name" value="Ferrochelatase_C"/>
</dbReference>
<evidence type="ECO:0000256" key="3">
    <source>
        <dbReference type="ARBA" id="ARBA00022723"/>
    </source>
</evidence>
<dbReference type="InterPro" id="IPR001015">
    <property type="entry name" value="Ferrochelatase"/>
</dbReference>
<evidence type="ECO:0000256" key="7">
    <source>
        <dbReference type="ARBA" id="ARBA00023244"/>
    </source>
</evidence>
<dbReference type="CDD" id="cd00419">
    <property type="entry name" value="Ferrochelatase_C"/>
    <property type="match status" value="1"/>
</dbReference>
<keyword evidence="2" id="KW-0963">Cytoplasm</keyword>
<dbReference type="Gene3D" id="3.40.50.1400">
    <property type="match status" value="2"/>
</dbReference>
<dbReference type="GO" id="GO:0046872">
    <property type="term" value="F:metal ion binding"/>
    <property type="evidence" value="ECO:0007669"/>
    <property type="project" value="UniProtKB-KW"/>
</dbReference>
<keyword evidence="5" id="KW-0350">Heme biosynthesis</keyword>
<dbReference type="CDD" id="cd03411">
    <property type="entry name" value="Ferrochelatase_N"/>
    <property type="match status" value="1"/>
</dbReference>
<dbReference type="EMBL" id="CZRL01000097">
    <property type="protein sequence ID" value="CUS53347.1"/>
    <property type="molecule type" value="Genomic_DNA"/>
</dbReference>
<organism evidence="8">
    <name type="scientific">hydrothermal vent metagenome</name>
    <dbReference type="NCBI Taxonomy" id="652676"/>
    <lineage>
        <taxon>unclassified sequences</taxon>
        <taxon>metagenomes</taxon>
        <taxon>ecological metagenomes</taxon>
    </lineage>
</organism>
<evidence type="ECO:0000256" key="5">
    <source>
        <dbReference type="ARBA" id="ARBA00023133"/>
    </source>
</evidence>
<evidence type="ECO:0000256" key="2">
    <source>
        <dbReference type="ARBA" id="ARBA00022490"/>
    </source>
</evidence>
<evidence type="ECO:0000256" key="4">
    <source>
        <dbReference type="ARBA" id="ARBA00023004"/>
    </source>
</evidence>
<proteinExistence type="inferred from homology"/>
<comment type="pathway">
    <text evidence="1">Porphyrin-containing compound metabolism; protoheme biosynthesis.</text>
</comment>
<dbReference type="GO" id="GO:0006783">
    <property type="term" value="P:heme biosynthetic process"/>
    <property type="evidence" value="ECO:0007669"/>
    <property type="project" value="UniProtKB-KW"/>
</dbReference>
<dbReference type="PANTHER" id="PTHR11108:SF1">
    <property type="entry name" value="FERROCHELATASE, MITOCHONDRIAL"/>
    <property type="match status" value="1"/>
</dbReference>
<evidence type="ECO:0000256" key="1">
    <source>
        <dbReference type="ARBA" id="ARBA00004744"/>
    </source>
</evidence>
<dbReference type="UniPathway" id="UPA00252"/>
<dbReference type="EC" id="4.99.1.1" evidence="8"/>
<keyword evidence="6 8" id="KW-0456">Lyase</keyword>
<accession>A0A160TS90</accession>